<reference evidence="1 2" key="1">
    <citation type="submission" date="2020-03" db="EMBL/GenBank/DDBJ databases">
        <title>Soil Listeria distribution.</title>
        <authorList>
            <person name="Liao J."/>
            <person name="Wiedmann M."/>
        </authorList>
    </citation>
    <scope>NUCLEOTIDE SEQUENCE [LARGE SCALE GENOMIC DNA]</scope>
    <source>
        <strain evidence="1 2">FSL L7-0741</strain>
    </source>
</reference>
<accession>A0A7X1CRA0</accession>
<evidence type="ECO:0000313" key="2">
    <source>
        <dbReference type="Proteomes" id="UP000535908"/>
    </source>
</evidence>
<gene>
    <name evidence="1" type="ORF">HCA69_16015</name>
</gene>
<comment type="caution">
    <text evidence="1">The sequence shown here is derived from an EMBL/GenBank/DDBJ whole genome shotgun (WGS) entry which is preliminary data.</text>
</comment>
<dbReference type="AlphaFoldDB" id="A0A7X1CRA0"/>
<protein>
    <submittedName>
        <fullName evidence="1">Uncharacterized protein</fullName>
    </submittedName>
</protein>
<name>A0A7X1CRA0_9LIST</name>
<proteinExistence type="predicted"/>
<dbReference type="EMBL" id="JAARWN010000027">
    <property type="protein sequence ID" value="MBC1937869.1"/>
    <property type="molecule type" value="Genomic_DNA"/>
</dbReference>
<dbReference type="RefSeq" id="WP_185527985.1">
    <property type="nucleotide sequence ID" value="NZ_JAARWN010000027.1"/>
</dbReference>
<sequence>MGMYTSLRACVAIKPEYQELARKFASYSIDAEDIERYSFLKEYYKTERAESIPNSNSSDDYVIKIEEAAFKNQFDAATNQWFFSAYLKNYEDEQTGLTPIAAFMDSVIINIVEKIHLFETKFEEEAFLRQYDFNEQKNQVVCVQTFKTNPYGHLSEVWGMTEERFEEERKLIDQENKDYFQAFKQELRISYD</sequence>
<evidence type="ECO:0000313" key="1">
    <source>
        <dbReference type="EMBL" id="MBC1937869.1"/>
    </source>
</evidence>
<organism evidence="1 2">
    <name type="scientific">Listeria grandensis</name>
    <dbReference type="NCBI Taxonomy" id="1494963"/>
    <lineage>
        <taxon>Bacteria</taxon>
        <taxon>Bacillati</taxon>
        <taxon>Bacillota</taxon>
        <taxon>Bacilli</taxon>
        <taxon>Bacillales</taxon>
        <taxon>Listeriaceae</taxon>
        <taxon>Listeria</taxon>
    </lineage>
</organism>
<dbReference type="Proteomes" id="UP000535908">
    <property type="component" value="Unassembled WGS sequence"/>
</dbReference>